<gene>
    <name evidence="11" type="ORF">E1269_18390</name>
</gene>
<keyword evidence="4" id="KW-0762">Sugar transport</keyword>
<evidence type="ECO:0000256" key="6">
    <source>
        <dbReference type="ARBA" id="ARBA00022741"/>
    </source>
</evidence>
<evidence type="ECO:0000256" key="8">
    <source>
        <dbReference type="ARBA" id="ARBA00022967"/>
    </source>
</evidence>
<evidence type="ECO:0000256" key="9">
    <source>
        <dbReference type="ARBA" id="ARBA00023136"/>
    </source>
</evidence>
<dbReference type="SUPFAM" id="SSF52540">
    <property type="entry name" value="P-loop containing nucleoside triphosphate hydrolases"/>
    <property type="match status" value="2"/>
</dbReference>
<dbReference type="InterPro" id="IPR003439">
    <property type="entry name" value="ABC_transporter-like_ATP-bd"/>
</dbReference>
<dbReference type="AlphaFoldDB" id="A0A4R5D853"/>
<evidence type="ECO:0000256" key="7">
    <source>
        <dbReference type="ARBA" id="ARBA00022840"/>
    </source>
</evidence>
<dbReference type="Proteomes" id="UP000294739">
    <property type="component" value="Unassembled WGS sequence"/>
</dbReference>
<dbReference type="InterPro" id="IPR050107">
    <property type="entry name" value="ABC_carbohydrate_import_ATPase"/>
</dbReference>
<dbReference type="FunFam" id="3.40.50.300:FF:000127">
    <property type="entry name" value="Ribose import ATP-binding protein RbsA"/>
    <property type="match status" value="1"/>
</dbReference>
<dbReference type="PROSITE" id="PS50893">
    <property type="entry name" value="ABC_TRANSPORTER_2"/>
    <property type="match status" value="2"/>
</dbReference>
<keyword evidence="12" id="KW-1185">Reference proteome</keyword>
<evidence type="ECO:0000256" key="4">
    <source>
        <dbReference type="ARBA" id="ARBA00022597"/>
    </source>
</evidence>
<evidence type="ECO:0000256" key="2">
    <source>
        <dbReference type="ARBA" id="ARBA00022448"/>
    </source>
</evidence>
<dbReference type="CDD" id="cd03216">
    <property type="entry name" value="ABC_Carb_Monos_I"/>
    <property type="match status" value="1"/>
</dbReference>
<comment type="caution">
    <text evidence="11">The sequence shown here is derived from an EMBL/GenBank/DDBJ whole genome shotgun (WGS) entry which is preliminary data.</text>
</comment>
<keyword evidence="5" id="KW-0677">Repeat</keyword>
<evidence type="ECO:0000256" key="3">
    <source>
        <dbReference type="ARBA" id="ARBA00022475"/>
    </source>
</evidence>
<dbReference type="OrthoDB" id="39350at2"/>
<evidence type="ECO:0000256" key="5">
    <source>
        <dbReference type="ARBA" id="ARBA00022737"/>
    </source>
</evidence>
<keyword evidence="2" id="KW-0813">Transport</keyword>
<keyword evidence="9" id="KW-0472">Membrane</keyword>
<dbReference type="SMART" id="SM00382">
    <property type="entry name" value="AAA"/>
    <property type="match status" value="2"/>
</dbReference>
<comment type="subcellular location">
    <subcellularLocation>
        <location evidence="1">Cell membrane</location>
        <topology evidence="1">Peripheral membrane protein</topology>
    </subcellularLocation>
</comment>
<dbReference type="PANTHER" id="PTHR43790:SF3">
    <property type="entry name" value="D-ALLOSE IMPORT ATP-BINDING PROTEIN ALSA-RELATED"/>
    <property type="match status" value="1"/>
</dbReference>
<dbReference type="GO" id="GO:0016887">
    <property type="term" value="F:ATP hydrolysis activity"/>
    <property type="evidence" value="ECO:0007669"/>
    <property type="project" value="InterPro"/>
</dbReference>
<evidence type="ECO:0000256" key="1">
    <source>
        <dbReference type="ARBA" id="ARBA00004202"/>
    </source>
</evidence>
<dbReference type="Pfam" id="PF00005">
    <property type="entry name" value="ABC_tran"/>
    <property type="match status" value="2"/>
</dbReference>
<dbReference type="PANTHER" id="PTHR43790">
    <property type="entry name" value="CARBOHYDRATE TRANSPORT ATP-BINDING PROTEIN MG119-RELATED"/>
    <property type="match status" value="1"/>
</dbReference>
<dbReference type="InterPro" id="IPR003593">
    <property type="entry name" value="AAA+_ATPase"/>
</dbReference>
<dbReference type="EMBL" id="SMKZ01000027">
    <property type="protein sequence ID" value="TDE08080.1"/>
    <property type="molecule type" value="Genomic_DNA"/>
</dbReference>
<dbReference type="Gene3D" id="3.40.50.300">
    <property type="entry name" value="P-loop containing nucleotide triphosphate hydrolases"/>
    <property type="match status" value="2"/>
</dbReference>
<organism evidence="11 12">
    <name type="scientific">Jiangella asiatica</name>
    <dbReference type="NCBI Taxonomy" id="2530372"/>
    <lineage>
        <taxon>Bacteria</taxon>
        <taxon>Bacillati</taxon>
        <taxon>Actinomycetota</taxon>
        <taxon>Actinomycetes</taxon>
        <taxon>Jiangellales</taxon>
        <taxon>Jiangellaceae</taxon>
        <taxon>Jiangella</taxon>
    </lineage>
</organism>
<reference evidence="11 12" key="1">
    <citation type="submission" date="2019-03" db="EMBL/GenBank/DDBJ databases">
        <title>Draft genome sequences of novel Actinobacteria.</title>
        <authorList>
            <person name="Sahin N."/>
            <person name="Ay H."/>
            <person name="Saygin H."/>
        </authorList>
    </citation>
    <scope>NUCLEOTIDE SEQUENCE [LARGE SCALE GENOMIC DNA]</scope>
    <source>
        <strain evidence="11 12">5K138</strain>
    </source>
</reference>
<dbReference type="PROSITE" id="PS00211">
    <property type="entry name" value="ABC_TRANSPORTER_1"/>
    <property type="match status" value="1"/>
</dbReference>
<keyword evidence="7 11" id="KW-0067">ATP-binding</keyword>
<evidence type="ECO:0000259" key="10">
    <source>
        <dbReference type="PROSITE" id="PS50893"/>
    </source>
</evidence>
<dbReference type="InParanoid" id="A0A4R5D853"/>
<evidence type="ECO:0000313" key="12">
    <source>
        <dbReference type="Proteomes" id="UP000294739"/>
    </source>
</evidence>
<protein>
    <submittedName>
        <fullName evidence="11">Sugar ABC transporter ATP-binding protein</fullName>
    </submittedName>
</protein>
<accession>A0A4R5D853</accession>
<sequence length="544" mass="58593">MGQRQLTCAVTSLPSGSSDLLTVKSTSLGQPPPRTGRAVNAQLVRVDGVSKTFPGVRALSDVSLTLDAGEVHALVGENGAGKSTLMKILAGIHHQDEGTVAIDGRVVEIDSPTAAQDLGISIIHQELSLMPDLTIAENIFIGRERRRGFGLFVDDADLNRRARELFDHLGIALDPRAKVGSLLVAQQQVVEIAKALSFDARIIIMDEPTAALTESETHALFGLIGDLKRHGTGIIYISHRLEELAAVADRITVLRDGACVGTLAARDADLRQVVSMMVGRQLRGQTRPPSLPGDLPTVLEVRGLSTKSLLKDVSFSLRRGEILGFAGLMGAGRTEVARAICGADRTDGGEIFLSGRRVRVSSPADAARLGIGYLSEDRKRFGLMLDQDVAFNIVASDLRRHVNAAGLVRDDQVRQTARRYVETLSIRTPSIRQRTKHLSGGNQQKVVIAKWLARDCEVLIFDEPTRGIDVGAKEEIYSLLRTLADEGKAIIMISSELPEVLRMADRIAVMCEGRLTAVLDNADADQETIMTHATKLVPGGGVAA</sequence>
<dbReference type="GO" id="GO:0005886">
    <property type="term" value="C:plasma membrane"/>
    <property type="evidence" value="ECO:0007669"/>
    <property type="project" value="UniProtKB-SubCell"/>
</dbReference>
<evidence type="ECO:0000313" key="11">
    <source>
        <dbReference type="EMBL" id="TDE08080.1"/>
    </source>
</evidence>
<dbReference type="GO" id="GO:0005524">
    <property type="term" value="F:ATP binding"/>
    <property type="evidence" value="ECO:0007669"/>
    <property type="project" value="UniProtKB-KW"/>
</dbReference>
<proteinExistence type="predicted"/>
<keyword evidence="6" id="KW-0547">Nucleotide-binding</keyword>
<name>A0A4R5D853_9ACTN</name>
<feature type="domain" description="ABC transporter" evidence="10">
    <location>
        <begin position="293"/>
        <end position="537"/>
    </location>
</feature>
<keyword evidence="3" id="KW-1003">Cell membrane</keyword>
<keyword evidence="8" id="KW-1278">Translocase</keyword>
<dbReference type="InterPro" id="IPR027417">
    <property type="entry name" value="P-loop_NTPase"/>
</dbReference>
<dbReference type="InterPro" id="IPR017871">
    <property type="entry name" value="ABC_transporter-like_CS"/>
</dbReference>
<dbReference type="CDD" id="cd03215">
    <property type="entry name" value="ABC_Carb_Monos_II"/>
    <property type="match status" value="1"/>
</dbReference>
<feature type="domain" description="ABC transporter" evidence="10">
    <location>
        <begin position="44"/>
        <end position="281"/>
    </location>
</feature>